<dbReference type="AlphaFoldDB" id="A0A0F9TNL5"/>
<name>A0A0F9TNL5_9ZZZZ</name>
<evidence type="ECO:0000313" key="1">
    <source>
        <dbReference type="EMBL" id="KKN80869.1"/>
    </source>
</evidence>
<protein>
    <recommendedName>
        <fullName evidence="2">DUF1403 family protein</fullName>
    </recommendedName>
</protein>
<dbReference type="InterPro" id="IPR009843">
    <property type="entry name" value="DUF1403"/>
</dbReference>
<accession>A0A0F9TNL5</accession>
<gene>
    <name evidence="1" type="ORF">LCGC14_0325330</name>
</gene>
<organism evidence="1">
    <name type="scientific">marine sediment metagenome</name>
    <dbReference type="NCBI Taxonomy" id="412755"/>
    <lineage>
        <taxon>unclassified sequences</taxon>
        <taxon>metagenomes</taxon>
        <taxon>ecological metagenomes</taxon>
    </lineage>
</organism>
<dbReference type="Pfam" id="PF07183">
    <property type="entry name" value="DUF1403"/>
    <property type="match status" value="1"/>
</dbReference>
<proteinExistence type="predicted"/>
<comment type="caution">
    <text evidence="1">The sequence shown here is derived from an EMBL/GenBank/DDBJ whole genome shotgun (WGS) entry which is preliminary data.</text>
</comment>
<evidence type="ECO:0008006" key="2">
    <source>
        <dbReference type="Google" id="ProtNLM"/>
    </source>
</evidence>
<dbReference type="EMBL" id="LAZR01000224">
    <property type="protein sequence ID" value="KKN80869.1"/>
    <property type="molecule type" value="Genomic_DNA"/>
</dbReference>
<sequence>MTYLPTSISDDLNILPSLPSWVTSGRAETFEAVAFRSGAALTVLDQLVSDPNQSVPTKLLANRLALSAATATSKLEGRLARVADIRDAYHLAPAGEARGPDGDLLAFWRDAARLKLTERGLRDDMQGLVGSTFVDDVPRLIEAGAVRAKTHGPLAGCTLVVRAVLDADDRAERSACLLSDVVLARSLNWPTVLPVSAQRLTKAMLRDLVANGRGADLAIQQRILRSVEDTIRLTRGLAQRGAALQAVASRLRAKGSGGAVALFLSEDAVAPSTMLSPFIQGTMIPMTDRAARRFCDRLVELGVAQELTGRPTFRLYGL</sequence>
<reference evidence="1" key="1">
    <citation type="journal article" date="2015" name="Nature">
        <title>Complex archaea that bridge the gap between prokaryotes and eukaryotes.</title>
        <authorList>
            <person name="Spang A."/>
            <person name="Saw J.H."/>
            <person name="Jorgensen S.L."/>
            <person name="Zaremba-Niedzwiedzka K."/>
            <person name="Martijn J."/>
            <person name="Lind A.E."/>
            <person name="van Eijk R."/>
            <person name="Schleper C."/>
            <person name="Guy L."/>
            <person name="Ettema T.J."/>
        </authorList>
    </citation>
    <scope>NUCLEOTIDE SEQUENCE</scope>
</reference>